<dbReference type="Proteomes" id="UP000267798">
    <property type="component" value="Unassembled WGS sequence"/>
</dbReference>
<dbReference type="InterPro" id="IPR006059">
    <property type="entry name" value="SBP"/>
</dbReference>
<proteinExistence type="predicted"/>
<keyword evidence="4" id="KW-1185">Reference proteome</keyword>
<evidence type="ECO:0000256" key="2">
    <source>
        <dbReference type="SAM" id="SignalP"/>
    </source>
</evidence>
<feature type="signal peptide" evidence="2">
    <location>
        <begin position="1"/>
        <end position="20"/>
    </location>
</feature>
<name>A0A3A6PRZ3_9BACL</name>
<dbReference type="Pfam" id="PF01547">
    <property type="entry name" value="SBP_bac_1"/>
    <property type="match status" value="1"/>
</dbReference>
<feature type="region of interest" description="Disordered" evidence="1">
    <location>
        <begin position="24"/>
        <end position="45"/>
    </location>
</feature>
<dbReference type="SUPFAM" id="SSF53850">
    <property type="entry name" value="Periplasmic binding protein-like II"/>
    <property type="match status" value="1"/>
</dbReference>
<sequence length="455" mass="50767">MKKHATLLLSVILLAVTVLAGCSSSTGDSKGNSGTTAPKSSSEPAAQEKVTIRYFNWDNDVQAQTTAEYIKQFEAENPNIRVESVSLVPGNSLETMKKLDFLVASEEQVDLIAFPNASELFARAQNGVLAPLNDFYAADGLKPDEEYMVNPKMNDNYYGIQTNATTNFIVLNKDALDEAGLEVPKAGWTWDDFRDYAKKLTKDNNGTKQYGAYFHSWPLYMNPAAQVNMRHPFLTEEGETNFSDPTFKYFFELRRAMEAEDKSAKPYSDVIGAKLAYRTEFFDGKAAMMLTGSWMISEIGDTEKYPHTFKTAIAPVPLPSEGADPSVFIGGNFVSIGANSKHKEESYKFARFISTNLSEARIELPGWIKGDAKPIVERLIGENKELYDLDSLMYTLFTDEIKPLPASNVVVSYDKELDQILTDGFSKFILSNQSADEAQKWMVDEANKVIQKNSK</sequence>
<accession>A0A3A6PRZ3</accession>
<evidence type="ECO:0000313" key="4">
    <source>
        <dbReference type="Proteomes" id="UP000267798"/>
    </source>
</evidence>
<reference evidence="3 4" key="1">
    <citation type="submission" date="2018-09" db="EMBL/GenBank/DDBJ databases">
        <title>Paenibacillus aracenensis nov. sp. isolated from a cave in southern Spain.</title>
        <authorList>
            <person name="Jurado V."/>
            <person name="Gutierrez-Patricio S."/>
            <person name="Gonzalez-Pimentel J.L."/>
            <person name="Miller A.Z."/>
            <person name="Laiz L."/>
            <person name="Saiz-Jimenez C."/>
        </authorList>
    </citation>
    <scope>NUCLEOTIDE SEQUENCE [LARGE SCALE GENOMIC DNA]</scope>
    <source>
        <strain evidence="3 4">JCM 19203</strain>
    </source>
</reference>
<evidence type="ECO:0000313" key="3">
    <source>
        <dbReference type="EMBL" id="RJX38603.1"/>
    </source>
</evidence>
<dbReference type="RefSeq" id="WP_120110946.1">
    <property type="nucleotide sequence ID" value="NZ_QXQB01000003.1"/>
</dbReference>
<dbReference type="PANTHER" id="PTHR43649">
    <property type="entry name" value="ARABINOSE-BINDING PROTEIN-RELATED"/>
    <property type="match status" value="1"/>
</dbReference>
<keyword evidence="2" id="KW-0732">Signal</keyword>
<gene>
    <name evidence="3" type="ORF">D3P09_13685</name>
</gene>
<dbReference type="AlphaFoldDB" id="A0A3A6PRZ3"/>
<dbReference type="OrthoDB" id="2643984at2"/>
<feature type="compositionally biased region" description="Polar residues" evidence="1">
    <location>
        <begin position="24"/>
        <end position="44"/>
    </location>
</feature>
<dbReference type="PROSITE" id="PS51257">
    <property type="entry name" value="PROKAR_LIPOPROTEIN"/>
    <property type="match status" value="1"/>
</dbReference>
<protein>
    <submittedName>
        <fullName evidence="3">Extracellular solute-binding protein</fullName>
    </submittedName>
</protein>
<organism evidence="3 4">
    <name type="scientific">Paenibacillus pinisoli</name>
    <dbReference type="NCBI Taxonomy" id="1276110"/>
    <lineage>
        <taxon>Bacteria</taxon>
        <taxon>Bacillati</taxon>
        <taxon>Bacillota</taxon>
        <taxon>Bacilli</taxon>
        <taxon>Bacillales</taxon>
        <taxon>Paenibacillaceae</taxon>
        <taxon>Paenibacillus</taxon>
    </lineage>
</organism>
<feature type="chain" id="PRO_5039553878" evidence="2">
    <location>
        <begin position="21"/>
        <end position="455"/>
    </location>
</feature>
<dbReference type="Gene3D" id="3.40.190.10">
    <property type="entry name" value="Periplasmic binding protein-like II"/>
    <property type="match status" value="1"/>
</dbReference>
<dbReference type="InterPro" id="IPR050490">
    <property type="entry name" value="Bact_solute-bd_prot1"/>
</dbReference>
<evidence type="ECO:0000256" key="1">
    <source>
        <dbReference type="SAM" id="MobiDB-lite"/>
    </source>
</evidence>
<dbReference type="PANTHER" id="PTHR43649:SF12">
    <property type="entry name" value="DIACETYLCHITOBIOSE BINDING PROTEIN DASA"/>
    <property type="match status" value="1"/>
</dbReference>
<comment type="caution">
    <text evidence="3">The sequence shown here is derived from an EMBL/GenBank/DDBJ whole genome shotgun (WGS) entry which is preliminary data.</text>
</comment>
<dbReference type="EMBL" id="QXQB01000003">
    <property type="protein sequence ID" value="RJX38603.1"/>
    <property type="molecule type" value="Genomic_DNA"/>
</dbReference>